<name>A0A4S8QH06_9ACTN</name>
<keyword evidence="2" id="KW-1185">Reference proteome</keyword>
<evidence type="ECO:0000313" key="2">
    <source>
        <dbReference type="Proteomes" id="UP000308760"/>
    </source>
</evidence>
<dbReference type="RefSeq" id="WP_136533142.1">
    <property type="nucleotide sequence ID" value="NZ_STGY01000009.1"/>
</dbReference>
<gene>
    <name evidence="1" type="ORF">FAB82_03390</name>
</gene>
<reference evidence="2" key="1">
    <citation type="submission" date="2019-04" db="EMBL/GenBank/DDBJ databases">
        <title>Nocardioides xinjiangensis sp. nov.</title>
        <authorList>
            <person name="Liu S."/>
        </authorList>
    </citation>
    <scope>NUCLEOTIDE SEQUENCE [LARGE SCALE GENOMIC DNA]</scope>
    <source>
        <strain evidence="2">18</strain>
    </source>
</reference>
<sequence length="340" mass="35633">MADRRHVAAGVLALTLAAGFAGCDADAVGEQGTEPQGVVYGLGDDHRLWRWQVDSSEAEPVLDLSGVWDAEGDVGTVLNASLSIDPGQRYAAWVAGGGTDAELMVGDLRDGETTGASSYPVDHACLDPTWLADGSALLVHRAAVWGEGPGDDAQTDATPMLQQVFGPTEWYSPAAGSMESNVDLGEGCRLRWYTAEDGSAEGIYHSLDVTELYRVDAAGRVTETLPVADLDGAQGAVTGMIGVDPSGRYVCLADGYAEHSGFEGGFAIRPQAGTTVVDLETGDAVGPEGASCESMQSDGYLSREDETVRLVDYGGEAVWETDLPDEIVNAPNLFYYPAGS</sequence>
<dbReference type="EMBL" id="STGY01000009">
    <property type="protein sequence ID" value="THV43011.1"/>
    <property type="molecule type" value="Genomic_DNA"/>
</dbReference>
<dbReference type="PROSITE" id="PS51257">
    <property type="entry name" value="PROKAR_LIPOPROTEIN"/>
    <property type="match status" value="1"/>
</dbReference>
<dbReference type="Proteomes" id="UP000308760">
    <property type="component" value="Unassembled WGS sequence"/>
</dbReference>
<dbReference type="AlphaFoldDB" id="A0A4S8QH06"/>
<dbReference type="OrthoDB" id="5175059at2"/>
<comment type="caution">
    <text evidence="1">The sequence shown here is derived from an EMBL/GenBank/DDBJ whole genome shotgun (WGS) entry which is preliminary data.</text>
</comment>
<dbReference type="SUPFAM" id="SSF50993">
    <property type="entry name" value="Peptidase/esterase 'gauge' domain"/>
    <property type="match status" value="1"/>
</dbReference>
<proteinExistence type="predicted"/>
<evidence type="ECO:0000313" key="1">
    <source>
        <dbReference type="EMBL" id="THV43011.1"/>
    </source>
</evidence>
<protein>
    <submittedName>
        <fullName evidence="1">Uncharacterized protein</fullName>
    </submittedName>
</protein>
<organism evidence="1 2">
    <name type="scientific">Glycomyces buryatensis</name>
    <dbReference type="NCBI Taxonomy" id="2570927"/>
    <lineage>
        <taxon>Bacteria</taxon>
        <taxon>Bacillati</taxon>
        <taxon>Actinomycetota</taxon>
        <taxon>Actinomycetes</taxon>
        <taxon>Glycomycetales</taxon>
        <taxon>Glycomycetaceae</taxon>
        <taxon>Glycomyces</taxon>
    </lineage>
</organism>
<accession>A0A4S8QH06</accession>
<reference evidence="1 2" key="2">
    <citation type="submission" date="2019-05" db="EMBL/GenBank/DDBJ databases">
        <title>Glycomyces buryatensis sp. nov.</title>
        <authorList>
            <person name="Nikitina E."/>
        </authorList>
    </citation>
    <scope>NUCLEOTIDE SEQUENCE [LARGE SCALE GENOMIC DNA]</scope>
    <source>
        <strain evidence="1 2">18</strain>
    </source>
</reference>